<feature type="chain" id="PRO_5044779200" evidence="8">
    <location>
        <begin position="32"/>
        <end position="238"/>
    </location>
</feature>
<reference evidence="9 10" key="1">
    <citation type="submission" date="2024-09" db="EMBL/GenBank/DDBJ databases">
        <title>A chromosome-level genome assembly of Gray's grenadier anchovy, Coilia grayii.</title>
        <authorList>
            <person name="Fu Z."/>
        </authorList>
    </citation>
    <scope>NUCLEOTIDE SEQUENCE [LARGE SCALE GENOMIC DNA]</scope>
    <source>
        <strain evidence="9">G4</strain>
        <tissue evidence="9">Muscle</tissue>
    </source>
</reference>
<feature type="region of interest" description="Disordered" evidence="7">
    <location>
        <begin position="148"/>
        <end position="213"/>
    </location>
</feature>
<evidence type="ECO:0000313" key="10">
    <source>
        <dbReference type="Proteomes" id="UP001591681"/>
    </source>
</evidence>
<comment type="similarity">
    <text evidence="2">Belongs to the fibroblast growth factor-binding protein family.</text>
</comment>
<keyword evidence="10" id="KW-1185">Reference proteome</keyword>
<keyword evidence="3" id="KW-0964">Secreted</keyword>
<accession>A0ABD1J865</accession>
<evidence type="ECO:0000256" key="6">
    <source>
        <dbReference type="ARBA" id="ARBA00023183"/>
    </source>
</evidence>
<evidence type="ECO:0000256" key="7">
    <source>
        <dbReference type="SAM" id="MobiDB-lite"/>
    </source>
</evidence>
<dbReference type="PANTHER" id="PTHR15258">
    <property type="entry name" value="FGF BINDING PROTEIN-RELATED"/>
    <property type="match status" value="1"/>
</dbReference>
<evidence type="ECO:0000256" key="3">
    <source>
        <dbReference type="ARBA" id="ARBA00022525"/>
    </source>
</evidence>
<evidence type="ECO:0000256" key="2">
    <source>
        <dbReference type="ARBA" id="ARBA00008326"/>
    </source>
</evidence>
<organism evidence="9 10">
    <name type="scientific">Coilia grayii</name>
    <name type="common">Gray's grenadier anchovy</name>
    <dbReference type="NCBI Taxonomy" id="363190"/>
    <lineage>
        <taxon>Eukaryota</taxon>
        <taxon>Metazoa</taxon>
        <taxon>Chordata</taxon>
        <taxon>Craniata</taxon>
        <taxon>Vertebrata</taxon>
        <taxon>Euteleostomi</taxon>
        <taxon>Actinopterygii</taxon>
        <taxon>Neopterygii</taxon>
        <taxon>Teleostei</taxon>
        <taxon>Clupei</taxon>
        <taxon>Clupeiformes</taxon>
        <taxon>Clupeoidei</taxon>
        <taxon>Engraulidae</taxon>
        <taxon>Coilinae</taxon>
        <taxon>Coilia</taxon>
    </lineage>
</organism>
<feature type="compositionally biased region" description="Basic and acidic residues" evidence="7">
    <location>
        <begin position="179"/>
        <end position="194"/>
    </location>
</feature>
<dbReference type="GO" id="GO:0019838">
    <property type="term" value="F:growth factor binding"/>
    <property type="evidence" value="ECO:0007669"/>
    <property type="project" value="UniProtKB-KW"/>
</dbReference>
<keyword evidence="4 8" id="KW-0732">Signal</keyword>
<feature type="signal peptide" evidence="8">
    <location>
        <begin position="1"/>
        <end position="31"/>
    </location>
</feature>
<dbReference type="PANTHER" id="PTHR15258:SF3">
    <property type="entry name" value="FIBROBLAST GROWTH FACTOR-BINDING PROTEIN 3"/>
    <property type="match status" value="1"/>
</dbReference>
<evidence type="ECO:0000256" key="8">
    <source>
        <dbReference type="SAM" id="SignalP"/>
    </source>
</evidence>
<proteinExistence type="inferred from homology"/>
<keyword evidence="5" id="KW-1015">Disulfide bond</keyword>
<protein>
    <submittedName>
        <fullName evidence="9">Uncharacterized protein</fullName>
    </submittedName>
</protein>
<name>A0ABD1J865_9TELE</name>
<dbReference type="Pfam" id="PF06473">
    <property type="entry name" value="FGF-BP1"/>
    <property type="match status" value="1"/>
</dbReference>
<sequence>MRHISSQLFLNLSLLLIHTLLLLSLTPLAEAKKKTQTAAAARSAVPGSGELSTKAGHSCTWATSSQGADDQVSLQVSCSVPGETPAQTYQCRFAGRPEQCPAYADKANQYWKQVVGKLKKRDNACDGEKVLKTRLCKKGPSAAHVRLVERSGEEAEEDQEGPKGKKERRERQTAVPLVKETEVAARRTEREGRQEPLVGARDGYGEEGEGRNADSEVSSYCAEGWHSLCSFFVKFFDG</sequence>
<feature type="compositionally biased region" description="Basic and acidic residues" evidence="7">
    <location>
        <begin position="160"/>
        <end position="172"/>
    </location>
</feature>
<comment type="subcellular location">
    <subcellularLocation>
        <location evidence="1">Secreted</location>
    </subcellularLocation>
</comment>
<comment type="caution">
    <text evidence="9">The sequence shown here is derived from an EMBL/GenBank/DDBJ whole genome shotgun (WGS) entry which is preliminary data.</text>
</comment>
<evidence type="ECO:0000256" key="1">
    <source>
        <dbReference type="ARBA" id="ARBA00004613"/>
    </source>
</evidence>
<dbReference type="GO" id="GO:0005576">
    <property type="term" value="C:extracellular region"/>
    <property type="evidence" value="ECO:0007669"/>
    <property type="project" value="UniProtKB-SubCell"/>
</dbReference>
<dbReference type="EMBL" id="JBHFQA010000018">
    <property type="protein sequence ID" value="KAL2083353.1"/>
    <property type="molecule type" value="Genomic_DNA"/>
</dbReference>
<keyword evidence="6" id="KW-0340">Growth factor binding</keyword>
<dbReference type="InterPro" id="IPR010510">
    <property type="entry name" value="FGF1-bd"/>
</dbReference>
<dbReference type="Proteomes" id="UP001591681">
    <property type="component" value="Unassembled WGS sequence"/>
</dbReference>
<dbReference type="AlphaFoldDB" id="A0ABD1J865"/>
<gene>
    <name evidence="9" type="ORF">ACEWY4_021126</name>
</gene>
<evidence type="ECO:0000313" key="9">
    <source>
        <dbReference type="EMBL" id="KAL2083353.1"/>
    </source>
</evidence>
<evidence type="ECO:0000256" key="5">
    <source>
        <dbReference type="ARBA" id="ARBA00023157"/>
    </source>
</evidence>
<evidence type="ECO:0000256" key="4">
    <source>
        <dbReference type="ARBA" id="ARBA00022729"/>
    </source>
</evidence>